<feature type="transmembrane region" description="Helical" evidence="8">
    <location>
        <begin position="444"/>
        <end position="470"/>
    </location>
</feature>
<feature type="transmembrane region" description="Helical" evidence="8">
    <location>
        <begin position="476"/>
        <end position="496"/>
    </location>
</feature>
<sequence length="510" mass="55472">MNKVTKATIGLMIATIISKILGFGREIVLGSIYGTSIYSDAYIVSMNIPNVIFVSIGAAIATTFIPLYHENKKISGEEKALEFTNNIINIVTVISIVVAILILIFTEPIVKIFAIGFKGEALSITVKFTKIMIFGILFIGLTNIFRAFLNIKGEFIIPGLTGIPFNIIIILSIILSYKTTPIALAIGTLIAMGSECLFQIPFAFKHGYKYIPKINFNDDNLKKIIWLTGPVFIGIAVNQVNAMVDRTLASTLVEGSIAALNYANRLNGFVLGLFITSISSVIYPMLSKLSIDKNLKEFKNSVLVSVNTIILIIIPISIGAIVFAKPIVSLLFERGAFDSKATQMTSTALAFYSIGMIGFGLRDILGKVFYSLKDTKTPMVNGAIAMILNIFLNIILIRYMGHAGLAFATSISSIACIVLLFISLNKKIGYFGQDKIIKTLVKSLISAIIMGLLALACYHLMISILGIGFITKGISLGISVLIGVIVYGALIMFLKVEEVNVITKMIKKIK</sequence>
<feature type="transmembrane region" description="Helical" evidence="8">
    <location>
        <begin position="344"/>
        <end position="365"/>
    </location>
</feature>
<dbReference type="GO" id="GO:0005886">
    <property type="term" value="C:plasma membrane"/>
    <property type="evidence" value="ECO:0007669"/>
    <property type="project" value="UniProtKB-SubCell"/>
</dbReference>
<reference evidence="11" key="1">
    <citation type="submission" date="2015-01" db="EMBL/GenBank/DDBJ databases">
        <authorList>
            <person name="Aslett A.Martin."/>
            <person name="De Silva Nishadi"/>
        </authorList>
    </citation>
    <scope>NUCLEOTIDE SEQUENCE [LARGE SCALE GENOMIC DNA]</scope>
    <source>
        <strain evidence="11">UMC4404</strain>
    </source>
</reference>
<dbReference type="InterPro" id="IPR051050">
    <property type="entry name" value="Lipid_II_flippase_MurJ/MviN"/>
</dbReference>
<feature type="transmembrane region" description="Helical" evidence="8">
    <location>
        <begin position="126"/>
        <end position="148"/>
    </location>
</feature>
<evidence type="ECO:0000256" key="5">
    <source>
        <dbReference type="ARBA" id="ARBA00022984"/>
    </source>
</evidence>
<feature type="transmembrane region" description="Helical" evidence="8">
    <location>
        <begin position="262"/>
        <end position="283"/>
    </location>
</feature>
<dbReference type="GO" id="GO:0015648">
    <property type="term" value="F:lipid-linked peptidoglycan transporter activity"/>
    <property type="evidence" value="ECO:0007669"/>
    <property type="project" value="UniProtKB-UniRule"/>
</dbReference>
<name>A0A9P1KZZ3_PARSO</name>
<evidence type="ECO:0000256" key="8">
    <source>
        <dbReference type="HAMAP-Rule" id="MF_02078"/>
    </source>
</evidence>
<proteinExistence type="inferred from homology"/>
<keyword evidence="7 8" id="KW-0472">Membrane</keyword>
<dbReference type="PIRSF" id="PIRSF002869">
    <property type="entry name" value="MviN"/>
    <property type="match status" value="1"/>
</dbReference>
<feature type="transmembrane region" description="Helical" evidence="8">
    <location>
        <begin position="155"/>
        <end position="176"/>
    </location>
</feature>
<feature type="transmembrane region" description="Helical" evidence="8">
    <location>
        <begin position="304"/>
        <end position="324"/>
    </location>
</feature>
<dbReference type="Proteomes" id="UP000049685">
    <property type="component" value="Unassembled WGS sequence"/>
</dbReference>
<organism evidence="10 11">
    <name type="scientific">Paraclostridium sordellii</name>
    <name type="common">Clostridium sordellii</name>
    <dbReference type="NCBI Taxonomy" id="1505"/>
    <lineage>
        <taxon>Bacteria</taxon>
        <taxon>Bacillati</taxon>
        <taxon>Bacillota</taxon>
        <taxon>Clostridia</taxon>
        <taxon>Peptostreptococcales</taxon>
        <taxon>Peptostreptococcaceae</taxon>
        <taxon>Paraclostridium</taxon>
    </lineage>
</organism>
<comment type="pathway">
    <text evidence="8">Cell wall biogenesis; peptidoglycan biosynthesis.</text>
</comment>
<feature type="transmembrane region" description="Helical" evidence="8">
    <location>
        <begin position="7"/>
        <end position="28"/>
    </location>
</feature>
<keyword evidence="8 9" id="KW-0961">Cell wall biogenesis/degradation</keyword>
<comment type="caution">
    <text evidence="10">The sequence shown here is derived from an EMBL/GenBank/DDBJ whole genome shotgun (WGS) entry which is preliminary data.</text>
</comment>
<dbReference type="GO" id="GO:0034204">
    <property type="term" value="P:lipid translocation"/>
    <property type="evidence" value="ECO:0007669"/>
    <property type="project" value="TreeGrafter"/>
</dbReference>
<dbReference type="GO" id="GO:0009252">
    <property type="term" value="P:peptidoglycan biosynthetic process"/>
    <property type="evidence" value="ECO:0007669"/>
    <property type="project" value="UniProtKB-UniRule"/>
</dbReference>
<comment type="subcellular location">
    <subcellularLocation>
        <location evidence="1 8">Cell membrane</location>
        <topology evidence="1 8">Multi-pass membrane protein</topology>
    </subcellularLocation>
</comment>
<feature type="transmembrane region" description="Helical" evidence="8">
    <location>
        <begin position="87"/>
        <end position="106"/>
    </location>
</feature>
<dbReference type="PANTHER" id="PTHR47019">
    <property type="entry name" value="LIPID II FLIPPASE MURJ"/>
    <property type="match status" value="1"/>
</dbReference>
<feature type="transmembrane region" description="Helical" evidence="8">
    <location>
        <begin position="224"/>
        <end position="242"/>
    </location>
</feature>
<dbReference type="PRINTS" id="PR01806">
    <property type="entry name" value="VIRFACTRMVIN"/>
</dbReference>
<gene>
    <name evidence="10" type="primary">murJ_3</name>
    <name evidence="8" type="synonym">murJ</name>
    <name evidence="10" type="ORF">UMC4404_15271</name>
</gene>
<evidence type="ECO:0000256" key="1">
    <source>
        <dbReference type="ARBA" id="ARBA00004651"/>
    </source>
</evidence>
<keyword evidence="6 8" id="KW-1133">Transmembrane helix</keyword>
<keyword evidence="3 8" id="KW-0812">Transmembrane</keyword>
<protein>
    <recommendedName>
        <fullName evidence="8">Probable lipid II flippase MurJ</fullName>
    </recommendedName>
</protein>
<feature type="transmembrane region" description="Helical" evidence="8">
    <location>
        <begin position="403"/>
        <end position="424"/>
    </location>
</feature>
<dbReference type="CDD" id="cd13123">
    <property type="entry name" value="MATE_MurJ_like"/>
    <property type="match status" value="1"/>
</dbReference>
<feature type="transmembrane region" description="Helical" evidence="8">
    <location>
        <begin position="182"/>
        <end position="204"/>
    </location>
</feature>
<evidence type="ECO:0000256" key="2">
    <source>
        <dbReference type="ARBA" id="ARBA00022475"/>
    </source>
</evidence>
<dbReference type="InterPro" id="IPR004268">
    <property type="entry name" value="MurJ"/>
</dbReference>
<dbReference type="EMBL" id="CDNY01000003">
    <property type="protein sequence ID" value="CEO33547.1"/>
    <property type="molecule type" value="Genomic_DNA"/>
</dbReference>
<evidence type="ECO:0000256" key="7">
    <source>
        <dbReference type="ARBA" id="ARBA00023136"/>
    </source>
</evidence>
<dbReference type="GO" id="GO:0071555">
    <property type="term" value="P:cell wall organization"/>
    <property type="evidence" value="ECO:0007669"/>
    <property type="project" value="UniProtKB-UniRule"/>
</dbReference>
<dbReference type="KEGG" id="psor:RSJ16_13975"/>
<keyword evidence="8 9" id="KW-0813">Transport</keyword>
<comment type="function">
    <text evidence="8 9">Involved in peptidoglycan biosynthesis. Transports lipid-linked peptidoglycan precursors from the inner to the outer leaflet of the cytoplasmic membrane.</text>
</comment>
<evidence type="ECO:0000256" key="9">
    <source>
        <dbReference type="PIRNR" id="PIRNR002869"/>
    </source>
</evidence>
<dbReference type="AlphaFoldDB" id="A0A9P1KZZ3"/>
<keyword evidence="5 8" id="KW-0573">Peptidoglycan synthesis</keyword>
<evidence type="ECO:0000256" key="4">
    <source>
        <dbReference type="ARBA" id="ARBA00022960"/>
    </source>
</evidence>
<dbReference type="HAMAP" id="MF_02078">
    <property type="entry name" value="MurJ_MviN"/>
    <property type="match status" value="1"/>
</dbReference>
<dbReference type="GO" id="GO:0008360">
    <property type="term" value="P:regulation of cell shape"/>
    <property type="evidence" value="ECO:0007669"/>
    <property type="project" value="UniProtKB-UniRule"/>
</dbReference>
<comment type="similarity">
    <text evidence="8 9">Belongs to the MurJ/MviN family.</text>
</comment>
<dbReference type="RefSeq" id="WP_057558681.1">
    <property type="nucleotide sequence ID" value="NZ_CABJBQ010000002.1"/>
</dbReference>
<dbReference type="PANTHER" id="PTHR47019:SF1">
    <property type="entry name" value="LIPID II FLIPPASE MURJ"/>
    <property type="match status" value="1"/>
</dbReference>
<dbReference type="NCBIfam" id="TIGR01695">
    <property type="entry name" value="murJ_mviN"/>
    <property type="match status" value="1"/>
</dbReference>
<keyword evidence="2 8" id="KW-1003">Cell membrane</keyword>
<feature type="transmembrane region" description="Helical" evidence="8">
    <location>
        <begin position="377"/>
        <end position="397"/>
    </location>
</feature>
<evidence type="ECO:0000256" key="3">
    <source>
        <dbReference type="ARBA" id="ARBA00022692"/>
    </source>
</evidence>
<keyword evidence="4 8" id="KW-0133">Cell shape</keyword>
<evidence type="ECO:0000313" key="10">
    <source>
        <dbReference type="EMBL" id="CEO33547.1"/>
    </source>
</evidence>
<accession>A0A9P1KZZ3</accession>
<dbReference type="Pfam" id="PF03023">
    <property type="entry name" value="MurJ"/>
    <property type="match status" value="1"/>
</dbReference>
<feature type="transmembrane region" description="Helical" evidence="8">
    <location>
        <begin position="48"/>
        <end position="67"/>
    </location>
</feature>
<evidence type="ECO:0000256" key="6">
    <source>
        <dbReference type="ARBA" id="ARBA00022989"/>
    </source>
</evidence>
<evidence type="ECO:0000313" key="11">
    <source>
        <dbReference type="Proteomes" id="UP000049685"/>
    </source>
</evidence>